<dbReference type="RefSeq" id="WP_149676349.1">
    <property type="nucleotide sequence ID" value="NZ_VTUZ01000069.1"/>
</dbReference>
<evidence type="ECO:0000313" key="10">
    <source>
        <dbReference type="EMBL" id="KAA0997910.1"/>
    </source>
</evidence>
<sequence length="412" mass="43782">MQWFDTIRSALLALPSLAKLAIFLAVIVGAPVLARRLRIPELIVLLIFGVLLGPHGLDVFKRDDPVAQFFAELGVLMLMFTAGLEIDIDLFRRTQTRSIAFGIITTMMPQVIGTALGLAFGYPIIPAIVIGSLLASHTLISLPIVTRLGAVGLEPVVVTIGATLVSDTLSLIVFAICVSIYTTGFSPSGLAVQIAEVAIFVPLVLFGGSRVGAWALNKLRDNEHGFFITMLGILAVAGELANLIQLPGIVGAFLAGLSVNAAVGNHPAKEKLEFVGKAMFIPVFFVVTGFLIAPIAFEHAVWTHFWLVGGLICALILGKAIAAFLAGRIFGYSRQAKLTMVALTLPQVAATLAATLVGYRTFNAAGIRLLDAKMLNAVLVLLVVTSILGPLLTERFTPRLVKDEAPTKAPEV</sequence>
<keyword evidence="5 8" id="KW-1133">Transmembrane helix</keyword>
<keyword evidence="3" id="KW-0050">Antiport</keyword>
<feature type="transmembrane region" description="Helical" evidence="8">
    <location>
        <begin position="66"/>
        <end position="86"/>
    </location>
</feature>
<evidence type="ECO:0000256" key="3">
    <source>
        <dbReference type="ARBA" id="ARBA00022449"/>
    </source>
</evidence>
<feature type="transmembrane region" description="Helical" evidence="8">
    <location>
        <begin position="278"/>
        <end position="297"/>
    </location>
</feature>
<dbReference type="AlphaFoldDB" id="A0A5B0G793"/>
<dbReference type="InterPro" id="IPR038770">
    <property type="entry name" value="Na+/solute_symporter_sf"/>
</dbReference>
<protein>
    <submittedName>
        <fullName evidence="10">Cation:proton antiporter</fullName>
    </submittedName>
</protein>
<evidence type="ECO:0000256" key="1">
    <source>
        <dbReference type="ARBA" id="ARBA00004141"/>
    </source>
</evidence>
<feature type="transmembrane region" description="Helical" evidence="8">
    <location>
        <begin position="42"/>
        <end position="60"/>
    </location>
</feature>
<evidence type="ECO:0000256" key="6">
    <source>
        <dbReference type="ARBA" id="ARBA00023065"/>
    </source>
</evidence>
<evidence type="ECO:0000256" key="8">
    <source>
        <dbReference type="SAM" id="Phobius"/>
    </source>
</evidence>
<feature type="transmembrane region" description="Helical" evidence="8">
    <location>
        <begin position="225"/>
        <end position="243"/>
    </location>
</feature>
<evidence type="ECO:0000256" key="4">
    <source>
        <dbReference type="ARBA" id="ARBA00022692"/>
    </source>
</evidence>
<feature type="transmembrane region" description="Helical" evidence="8">
    <location>
        <begin position="12"/>
        <end position="33"/>
    </location>
</feature>
<evidence type="ECO:0000256" key="5">
    <source>
        <dbReference type="ARBA" id="ARBA00022989"/>
    </source>
</evidence>
<dbReference type="GO" id="GO:0015297">
    <property type="term" value="F:antiporter activity"/>
    <property type="evidence" value="ECO:0007669"/>
    <property type="project" value="UniProtKB-KW"/>
</dbReference>
<comment type="caution">
    <text evidence="10">The sequence shown here is derived from an EMBL/GenBank/DDBJ whole genome shotgun (WGS) entry which is preliminary data.</text>
</comment>
<keyword evidence="11" id="KW-1185">Reference proteome</keyword>
<dbReference type="PANTHER" id="PTHR43562:SF4">
    <property type="entry name" value="NA(+)_H(+) ANTIPORTER NHAS5"/>
    <property type="match status" value="1"/>
</dbReference>
<keyword evidence="7 8" id="KW-0472">Membrane</keyword>
<dbReference type="Gene3D" id="1.20.1530.20">
    <property type="match status" value="1"/>
</dbReference>
<evidence type="ECO:0000256" key="2">
    <source>
        <dbReference type="ARBA" id="ARBA00022448"/>
    </source>
</evidence>
<evidence type="ECO:0000256" key="7">
    <source>
        <dbReference type="ARBA" id="ARBA00023136"/>
    </source>
</evidence>
<gene>
    <name evidence="10" type="ORF">FVF58_46875</name>
</gene>
<feature type="transmembrane region" description="Helical" evidence="8">
    <location>
        <begin position="374"/>
        <end position="392"/>
    </location>
</feature>
<dbReference type="GO" id="GO:0016020">
    <property type="term" value="C:membrane"/>
    <property type="evidence" value="ECO:0007669"/>
    <property type="project" value="UniProtKB-SubCell"/>
</dbReference>
<accession>A0A5B0G793</accession>
<evidence type="ECO:0000259" key="9">
    <source>
        <dbReference type="Pfam" id="PF00999"/>
    </source>
</evidence>
<feature type="domain" description="Cation/H+ exchanger transmembrane" evidence="9">
    <location>
        <begin position="23"/>
        <end position="392"/>
    </location>
</feature>
<reference evidence="10 11" key="1">
    <citation type="submission" date="2019-08" db="EMBL/GenBank/DDBJ databases">
        <title>Paraburkholderia sp. DCY113.</title>
        <authorList>
            <person name="Kang J."/>
        </authorList>
    </citation>
    <scope>NUCLEOTIDE SEQUENCE [LARGE SCALE GENOMIC DNA]</scope>
    <source>
        <strain evidence="10 11">DCY113</strain>
    </source>
</reference>
<dbReference type="InterPro" id="IPR006153">
    <property type="entry name" value="Cation/H_exchanger_TM"/>
</dbReference>
<keyword evidence="2" id="KW-0813">Transport</keyword>
<name>A0A5B0G793_9BURK</name>
<dbReference type="Proteomes" id="UP000325273">
    <property type="component" value="Unassembled WGS sequence"/>
</dbReference>
<keyword evidence="6" id="KW-0406">Ion transport</keyword>
<feature type="transmembrane region" description="Helical" evidence="8">
    <location>
        <begin position="303"/>
        <end position="326"/>
    </location>
</feature>
<feature type="transmembrane region" description="Helical" evidence="8">
    <location>
        <begin position="98"/>
        <end position="118"/>
    </location>
</feature>
<feature type="transmembrane region" description="Helical" evidence="8">
    <location>
        <begin position="157"/>
        <end position="181"/>
    </location>
</feature>
<proteinExistence type="predicted"/>
<feature type="transmembrane region" description="Helical" evidence="8">
    <location>
        <begin position="193"/>
        <end position="213"/>
    </location>
</feature>
<feature type="transmembrane region" description="Helical" evidence="8">
    <location>
        <begin position="124"/>
        <end position="145"/>
    </location>
</feature>
<comment type="subcellular location">
    <subcellularLocation>
        <location evidence="1">Membrane</location>
        <topology evidence="1">Multi-pass membrane protein</topology>
    </subcellularLocation>
</comment>
<keyword evidence="4 8" id="KW-0812">Transmembrane</keyword>
<evidence type="ECO:0000313" key="11">
    <source>
        <dbReference type="Proteomes" id="UP000325273"/>
    </source>
</evidence>
<dbReference type="PANTHER" id="PTHR43562">
    <property type="entry name" value="NAPA-TYPE SODIUM/HYDROGEN ANTIPORTER"/>
    <property type="match status" value="1"/>
</dbReference>
<organism evidence="10 11">
    <name type="scientific">Paraburkholderia panacisoli</name>
    <dbReference type="NCBI Taxonomy" id="2603818"/>
    <lineage>
        <taxon>Bacteria</taxon>
        <taxon>Pseudomonadati</taxon>
        <taxon>Pseudomonadota</taxon>
        <taxon>Betaproteobacteria</taxon>
        <taxon>Burkholderiales</taxon>
        <taxon>Burkholderiaceae</taxon>
        <taxon>Paraburkholderia</taxon>
    </lineage>
</organism>
<dbReference type="GO" id="GO:1902600">
    <property type="term" value="P:proton transmembrane transport"/>
    <property type="evidence" value="ECO:0007669"/>
    <property type="project" value="InterPro"/>
</dbReference>
<feature type="transmembrane region" description="Helical" evidence="8">
    <location>
        <begin position="338"/>
        <end position="362"/>
    </location>
</feature>
<dbReference type="Pfam" id="PF00999">
    <property type="entry name" value="Na_H_Exchanger"/>
    <property type="match status" value="1"/>
</dbReference>
<dbReference type="EMBL" id="VTUZ01000069">
    <property type="protein sequence ID" value="KAA0997910.1"/>
    <property type="molecule type" value="Genomic_DNA"/>
</dbReference>